<sequence length="462" mass="53271">MIRLNKIKFLSIFLILIYAFLIYSYAHLSLSLSFSTLSFLSVLSLIISIITLKINNVYNSSIIFLFLISVSLFIFGRFIAVTLSELFSTPNFINNSHELFQVTWMNSFTPTLNEQKLLFIIVNFFCLFLTLGFILNKKKYSKEVNIKNPKSFLFVALLLFWLIYPYKFYLIYQTIQLTLSLGYKGLYANALNESNLAIINLIFFTSFAIIITKSKYYKVYMIAFLFLGLFSGLTGSRGDLVSYFLTLVYIYYHKNNKKINAFKIILLLLLIYMTMMGIYSLSSRAEGQSIGKTDPLLQFIFDQGITLSVIGFSLFSNIDYPIHTLLQSFMPLVFKVYSYIEPDVKFYTSSITTFTSYNANPKMFLSGAGLGSSIISEIFIFSFRNIVLFSVIIFFFGKILYFLEAKSKNNEFYHIFLIAILPLLLFSPRNGLNVLFVSSIYIILLIFMLNILSFLISKLNNK</sequence>
<accession>A0AAW6UII7</accession>
<keyword evidence="1" id="KW-0812">Transmembrane</keyword>
<dbReference type="EMBL" id="JAOWIN010000015">
    <property type="protein sequence ID" value="MDI9094667.1"/>
    <property type="molecule type" value="Genomic_DNA"/>
</dbReference>
<keyword evidence="1" id="KW-1133">Transmembrane helix</keyword>
<proteinExistence type="predicted"/>
<evidence type="ECO:0000313" key="2">
    <source>
        <dbReference type="EMBL" id="MDI9094667.1"/>
    </source>
</evidence>
<feature type="transmembrane region" description="Helical" evidence="1">
    <location>
        <begin position="152"/>
        <end position="175"/>
    </location>
</feature>
<feature type="transmembrane region" description="Helical" evidence="1">
    <location>
        <begin position="32"/>
        <end position="50"/>
    </location>
</feature>
<comment type="caution">
    <text evidence="2">The sequence shown here is derived from an EMBL/GenBank/DDBJ whole genome shotgun (WGS) entry which is preliminary data.</text>
</comment>
<dbReference type="RefSeq" id="WP_283027227.1">
    <property type="nucleotide sequence ID" value="NZ_JAOWIN010000015.1"/>
</dbReference>
<feature type="transmembrane region" description="Helical" evidence="1">
    <location>
        <begin position="386"/>
        <end position="403"/>
    </location>
</feature>
<feature type="transmembrane region" description="Helical" evidence="1">
    <location>
        <begin position="195"/>
        <end position="212"/>
    </location>
</feature>
<name>A0AAW6UII7_PRORE</name>
<feature type="transmembrane region" description="Helical" evidence="1">
    <location>
        <begin position="7"/>
        <end position="26"/>
    </location>
</feature>
<dbReference type="AlphaFoldDB" id="A0AAW6UII7"/>
<feature type="transmembrane region" description="Helical" evidence="1">
    <location>
        <begin position="219"/>
        <end position="252"/>
    </location>
</feature>
<dbReference type="Pfam" id="PF14296">
    <property type="entry name" value="O-ag_pol_Wzy"/>
    <property type="match status" value="1"/>
</dbReference>
<evidence type="ECO:0000313" key="3">
    <source>
        <dbReference type="Proteomes" id="UP001159001"/>
    </source>
</evidence>
<feature type="transmembrane region" description="Helical" evidence="1">
    <location>
        <begin position="117"/>
        <end position="136"/>
    </location>
</feature>
<gene>
    <name evidence="2" type="ORF">OGX73_18820</name>
</gene>
<feature type="transmembrane region" description="Helical" evidence="1">
    <location>
        <begin position="363"/>
        <end position="380"/>
    </location>
</feature>
<dbReference type="Proteomes" id="UP001159001">
    <property type="component" value="Unassembled WGS sequence"/>
</dbReference>
<dbReference type="InterPro" id="IPR029468">
    <property type="entry name" value="O-ag_pol_Wzy"/>
</dbReference>
<feature type="transmembrane region" description="Helical" evidence="1">
    <location>
        <begin position="412"/>
        <end position="428"/>
    </location>
</feature>
<feature type="transmembrane region" description="Helical" evidence="1">
    <location>
        <begin position="434"/>
        <end position="456"/>
    </location>
</feature>
<evidence type="ECO:0000256" key="1">
    <source>
        <dbReference type="SAM" id="Phobius"/>
    </source>
</evidence>
<protein>
    <submittedName>
        <fullName evidence="2">O-antigen polysaccharide polymerase Wzy family protein</fullName>
    </submittedName>
</protein>
<reference evidence="2" key="1">
    <citation type="submission" date="2022-10" db="EMBL/GenBank/DDBJ databases">
        <title>Bacterial isolates recovered from the One Health project in Brazil.</title>
        <authorList>
            <person name="Valiatti T.B."/>
            <person name="Santos F."/>
            <person name="Cayo R."/>
            <person name="Gales A.C."/>
        </authorList>
    </citation>
    <scope>NUCLEOTIDE SEQUENCE</scope>
    <source>
        <strain evidence="2">PVR188</strain>
    </source>
</reference>
<feature type="transmembrane region" description="Helical" evidence="1">
    <location>
        <begin position="62"/>
        <end position="80"/>
    </location>
</feature>
<keyword evidence="1" id="KW-0472">Membrane</keyword>
<feature type="transmembrane region" description="Helical" evidence="1">
    <location>
        <begin position="264"/>
        <end position="282"/>
    </location>
</feature>
<organism evidence="2 3">
    <name type="scientific">Providencia rettgeri</name>
    <dbReference type="NCBI Taxonomy" id="587"/>
    <lineage>
        <taxon>Bacteria</taxon>
        <taxon>Pseudomonadati</taxon>
        <taxon>Pseudomonadota</taxon>
        <taxon>Gammaproteobacteria</taxon>
        <taxon>Enterobacterales</taxon>
        <taxon>Morganellaceae</taxon>
        <taxon>Providencia</taxon>
    </lineage>
</organism>